<dbReference type="SUPFAM" id="SSF54695">
    <property type="entry name" value="POZ domain"/>
    <property type="match status" value="1"/>
</dbReference>
<dbReference type="Pfam" id="PF00651">
    <property type="entry name" value="BTB"/>
    <property type="match status" value="1"/>
</dbReference>
<dbReference type="InterPro" id="IPR000210">
    <property type="entry name" value="BTB/POZ_dom"/>
</dbReference>
<dbReference type="PROSITE" id="PS50097">
    <property type="entry name" value="BTB"/>
    <property type="match status" value="1"/>
</dbReference>
<dbReference type="Proteomes" id="UP000800040">
    <property type="component" value="Unassembled WGS sequence"/>
</dbReference>
<dbReference type="OrthoDB" id="194443at2759"/>
<dbReference type="Gene3D" id="3.30.710.10">
    <property type="entry name" value="Potassium Channel Kv1.1, Chain A"/>
    <property type="match status" value="1"/>
</dbReference>
<dbReference type="PANTHER" id="PTHR47843">
    <property type="entry name" value="BTB DOMAIN-CONTAINING PROTEIN-RELATED"/>
    <property type="match status" value="1"/>
</dbReference>
<evidence type="ECO:0000313" key="2">
    <source>
        <dbReference type="EMBL" id="KAF1835690.1"/>
    </source>
</evidence>
<dbReference type="EMBL" id="ML975283">
    <property type="protein sequence ID" value="KAF1835690.1"/>
    <property type="molecule type" value="Genomic_DNA"/>
</dbReference>
<evidence type="ECO:0000313" key="3">
    <source>
        <dbReference type="Proteomes" id="UP000800040"/>
    </source>
</evidence>
<keyword evidence="3" id="KW-1185">Reference proteome</keyword>
<feature type="domain" description="BTB" evidence="1">
    <location>
        <begin position="36"/>
        <end position="99"/>
    </location>
</feature>
<accession>A0A6A5KHU4</accession>
<proteinExistence type="predicted"/>
<dbReference type="InterPro" id="IPR011333">
    <property type="entry name" value="SKP1/BTB/POZ_sf"/>
</dbReference>
<dbReference type="AlphaFoldDB" id="A0A6A5KHU4"/>
<gene>
    <name evidence="2" type="ORF">BDW02DRAFT_618345</name>
</gene>
<organism evidence="2 3">
    <name type="scientific">Decorospora gaudefroyi</name>
    <dbReference type="NCBI Taxonomy" id="184978"/>
    <lineage>
        <taxon>Eukaryota</taxon>
        <taxon>Fungi</taxon>
        <taxon>Dikarya</taxon>
        <taxon>Ascomycota</taxon>
        <taxon>Pezizomycotina</taxon>
        <taxon>Dothideomycetes</taxon>
        <taxon>Pleosporomycetidae</taxon>
        <taxon>Pleosporales</taxon>
        <taxon>Pleosporineae</taxon>
        <taxon>Pleosporaceae</taxon>
        <taxon>Decorospora</taxon>
    </lineage>
</organism>
<dbReference type="PANTHER" id="PTHR47843:SF2">
    <property type="entry name" value="BTB DOMAIN-CONTAINING PROTEIN"/>
    <property type="match status" value="1"/>
</dbReference>
<sequence>MATPEKSTEDEEVYVPLAPPECSHASEPLSPTENGNIVTVVVGTEFMGQRTFLVHDWLLIHYSAYFRNVLEARSGTGENVVELSGDSPKIFAAFYHFLYARTLFSRLDFENIPFEDSEICHIYVFGQDHGIPQLCNAAVDLLFVKNVQTWTSSTDQLHYIYEETQEHSPLRKYMVDWVIRFYPLHPLRENESSFPKDFLIDVIEAITAPDNKICSTTNITSREKVDSMKLDICSKYHDHSPPRDYAPPRDYGSFL</sequence>
<reference evidence="2" key="1">
    <citation type="submission" date="2020-01" db="EMBL/GenBank/DDBJ databases">
        <authorList>
            <consortium name="DOE Joint Genome Institute"/>
            <person name="Haridas S."/>
            <person name="Albert R."/>
            <person name="Binder M."/>
            <person name="Bloem J."/>
            <person name="Labutti K."/>
            <person name="Salamov A."/>
            <person name="Andreopoulos B."/>
            <person name="Baker S.E."/>
            <person name="Barry K."/>
            <person name="Bills G."/>
            <person name="Bluhm B.H."/>
            <person name="Cannon C."/>
            <person name="Castanera R."/>
            <person name="Culley D.E."/>
            <person name="Daum C."/>
            <person name="Ezra D."/>
            <person name="Gonzalez J.B."/>
            <person name="Henrissat B."/>
            <person name="Kuo A."/>
            <person name="Liang C."/>
            <person name="Lipzen A."/>
            <person name="Lutzoni F."/>
            <person name="Magnuson J."/>
            <person name="Mondo S."/>
            <person name="Nolan M."/>
            <person name="Ohm R."/>
            <person name="Pangilinan J."/>
            <person name="Park H.-J."/>
            <person name="Ramirez L."/>
            <person name="Alfaro M."/>
            <person name="Sun H."/>
            <person name="Tritt A."/>
            <person name="Yoshinaga Y."/>
            <person name="Zwiers L.-H."/>
            <person name="Turgeon B.G."/>
            <person name="Goodwin S.B."/>
            <person name="Spatafora J.W."/>
            <person name="Crous P.W."/>
            <person name="Grigoriev I.V."/>
        </authorList>
    </citation>
    <scope>NUCLEOTIDE SEQUENCE</scope>
    <source>
        <strain evidence="2">P77</strain>
    </source>
</reference>
<name>A0A6A5KHU4_9PLEO</name>
<dbReference type="CDD" id="cd18186">
    <property type="entry name" value="BTB_POZ_ZBTB_KLHL-like"/>
    <property type="match status" value="1"/>
</dbReference>
<protein>
    <recommendedName>
        <fullName evidence="1">BTB domain-containing protein</fullName>
    </recommendedName>
</protein>
<evidence type="ECO:0000259" key="1">
    <source>
        <dbReference type="PROSITE" id="PS50097"/>
    </source>
</evidence>